<dbReference type="InterPro" id="IPR044855">
    <property type="entry name" value="CoA-Trfase_III_dom3_sf"/>
</dbReference>
<dbReference type="EMBL" id="JBHLVZ010000041">
    <property type="protein sequence ID" value="MFC0386869.1"/>
    <property type="molecule type" value="Genomic_DNA"/>
</dbReference>
<keyword evidence="1 2" id="KW-0808">Transferase</keyword>
<dbReference type="Gene3D" id="3.40.50.10540">
    <property type="entry name" value="Crotonobetainyl-coa:carnitine coa-transferase, domain 1"/>
    <property type="match status" value="1"/>
</dbReference>
<gene>
    <name evidence="2" type="ORF">ACFFIC_15130</name>
</gene>
<dbReference type="RefSeq" id="WP_377051760.1">
    <property type="nucleotide sequence ID" value="NZ_JBHLVZ010000041.1"/>
</dbReference>
<dbReference type="InterPro" id="IPR023606">
    <property type="entry name" value="CoA-Trfase_III_dom_1_sf"/>
</dbReference>
<protein>
    <submittedName>
        <fullName evidence="2">CaiB/BaiF CoA transferase family protein</fullName>
    </submittedName>
</protein>
<reference evidence="2 3" key="1">
    <citation type="submission" date="2024-09" db="EMBL/GenBank/DDBJ databases">
        <authorList>
            <person name="Sun Q."/>
            <person name="Mori K."/>
        </authorList>
    </citation>
    <scope>NUCLEOTIDE SEQUENCE [LARGE SCALE GENOMIC DNA]</scope>
    <source>
        <strain evidence="2 3">CCM 7468</strain>
    </source>
</reference>
<dbReference type="Gene3D" id="3.30.1540.10">
    <property type="entry name" value="formyl-coa transferase, domain 3"/>
    <property type="match status" value="1"/>
</dbReference>
<dbReference type="PANTHER" id="PTHR48207">
    <property type="entry name" value="SUCCINATE--HYDROXYMETHYLGLUTARATE COA-TRANSFERASE"/>
    <property type="match status" value="1"/>
</dbReference>
<dbReference type="PANTHER" id="PTHR48207:SF3">
    <property type="entry name" value="SUCCINATE--HYDROXYMETHYLGLUTARATE COA-TRANSFERASE"/>
    <property type="match status" value="1"/>
</dbReference>
<dbReference type="GO" id="GO:0016740">
    <property type="term" value="F:transferase activity"/>
    <property type="evidence" value="ECO:0007669"/>
    <property type="project" value="UniProtKB-KW"/>
</dbReference>
<keyword evidence="3" id="KW-1185">Reference proteome</keyword>
<evidence type="ECO:0000313" key="2">
    <source>
        <dbReference type="EMBL" id="MFC0386869.1"/>
    </source>
</evidence>
<organism evidence="2 3">
    <name type="scientific">Muricoccus vinaceus</name>
    <dbReference type="NCBI Taxonomy" id="424704"/>
    <lineage>
        <taxon>Bacteria</taxon>
        <taxon>Pseudomonadati</taxon>
        <taxon>Pseudomonadota</taxon>
        <taxon>Alphaproteobacteria</taxon>
        <taxon>Acetobacterales</taxon>
        <taxon>Roseomonadaceae</taxon>
        <taxon>Muricoccus</taxon>
    </lineage>
</organism>
<name>A0ABV6ITC2_9PROT</name>
<proteinExistence type="predicted"/>
<dbReference type="SUPFAM" id="SSF89796">
    <property type="entry name" value="CoA-transferase family III (CaiB/BaiF)"/>
    <property type="match status" value="1"/>
</dbReference>
<accession>A0ABV6ITC2</accession>
<evidence type="ECO:0000256" key="1">
    <source>
        <dbReference type="ARBA" id="ARBA00022679"/>
    </source>
</evidence>
<dbReference type="Pfam" id="PF02515">
    <property type="entry name" value="CoA_transf_3"/>
    <property type="match status" value="1"/>
</dbReference>
<sequence>MSGPADPPLRGVRILDISTIIAGPWSATLLADLGAEVLKVELPGKGDALRALPPYKDGVPLWWKVTNRNKRGVTIDLRTAEGAALLDRLLPRYDVLVENFRPGTLDRWGLTAERLFAANPRLVVLRVTGFGQTGPYRNRPGFARVFEAMSGFASICGEADGPPLHAGFPIADAVGGLFGAMGILAALRRRDGDPRLGGQEIDLSMLEAMLRVLDFLPAEYDQLGKVRGRHGNTSQHGAPGNVYRTRDDRWVSLPATTQTVFERLCAAIGRPELLADPRFTSNPERVRHREALDAIVAEALSARDLSEWSEAMDAHAVAFAPIYDIADVFADPHLAAREAIITVPDEQLGALRMQNVVPRFPDAPGAVHRTGPSIGQHNVEVFSGELGLSENDLVRLRDAGVI</sequence>
<dbReference type="InterPro" id="IPR003673">
    <property type="entry name" value="CoA-Trfase_fam_III"/>
</dbReference>
<comment type="caution">
    <text evidence="2">The sequence shown here is derived from an EMBL/GenBank/DDBJ whole genome shotgun (WGS) entry which is preliminary data.</text>
</comment>
<dbReference type="InterPro" id="IPR050483">
    <property type="entry name" value="CoA-transferase_III_domain"/>
</dbReference>
<dbReference type="Proteomes" id="UP001589789">
    <property type="component" value="Unassembled WGS sequence"/>
</dbReference>
<evidence type="ECO:0000313" key="3">
    <source>
        <dbReference type="Proteomes" id="UP001589789"/>
    </source>
</evidence>